<accession>A0A255YG86</accession>
<dbReference type="OrthoDB" id="7568222at2"/>
<dbReference type="AlphaFoldDB" id="A0A255YG86"/>
<comment type="caution">
    <text evidence="2">The sequence shown here is derived from an EMBL/GenBank/DDBJ whole genome shotgun (WGS) entry which is preliminary data.</text>
</comment>
<feature type="transmembrane region" description="Helical" evidence="1">
    <location>
        <begin position="82"/>
        <end position="100"/>
    </location>
</feature>
<evidence type="ECO:0000313" key="2">
    <source>
        <dbReference type="EMBL" id="OYQ28267.1"/>
    </source>
</evidence>
<reference evidence="2 3" key="1">
    <citation type="submission" date="2017-07" db="EMBL/GenBank/DDBJ databases">
        <title>Sandarakinorhabdus cyanobacteriorum sp. nov., a novel bacterium isolated from cyanobacterial aggregates in a eutrophic lake.</title>
        <authorList>
            <person name="Cai H."/>
        </authorList>
    </citation>
    <scope>NUCLEOTIDE SEQUENCE [LARGE SCALE GENOMIC DNA]</scope>
    <source>
        <strain evidence="2 3">TH057</strain>
    </source>
</reference>
<sequence length="101" mass="11204">MATAAAAVVAKARRDIQHHFFAADAVRPDRAVPFAPAGGIESRQFEAMRARGIILAEGSDRYWLDVVAYDADLQQRYRRVRIILWVAVAAVAIELLVIATR</sequence>
<organism evidence="2 3">
    <name type="scientific">Sandarakinorhabdus cyanobacteriorum</name>
    <dbReference type="NCBI Taxonomy" id="1981098"/>
    <lineage>
        <taxon>Bacteria</taxon>
        <taxon>Pseudomonadati</taxon>
        <taxon>Pseudomonadota</taxon>
        <taxon>Alphaproteobacteria</taxon>
        <taxon>Sphingomonadales</taxon>
        <taxon>Sphingosinicellaceae</taxon>
        <taxon>Sandarakinorhabdus</taxon>
    </lineage>
</organism>
<evidence type="ECO:0000256" key="1">
    <source>
        <dbReference type="SAM" id="Phobius"/>
    </source>
</evidence>
<keyword evidence="1" id="KW-0812">Transmembrane</keyword>
<proteinExistence type="predicted"/>
<keyword evidence="3" id="KW-1185">Reference proteome</keyword>
<name>A0A255YG86_9SPHN</name>
<keyword evidence="1" id="KW-0472">Membrane</keyword>
<keyword evidence="1" id="KW-1133">Transmembrane helix</keyword>
<gene>
    <name evidence="2" type="ORF">CHU93_09125</name>
</gene>
<dbReference type="Proteomes" id="UP000216991">
    <property type="component" value="Unassembled WGS sequence"/>
</dbReference>
<protein>
    <submittedName>
        <fullName evidence="2">Uncharacterized protein</fullName>
    </submittedName>
</protein>
<dbReference type="RefSeq" id="WP_094473778.1">
    <property type="nucleotide sequence ID" value="NZ_NOXT01000110.1"/>
</dbReference>
<dbReference type="EMBL" id="NOXT01000110">
    <property type="protein sequence ID" value="OYQ28267.1"/>
    <property type="molecule type" value="Genomic_DNA"/>
</dbReference>
<evidence type="ECO:0000313" key="3">
    <source>
        <dbReference type="Proteomes" id="UP000216991"/>
    </source>
</evidence>